<evidence type="ECO:0000313" key="11">
    <source>
        <dbReference type="EMBL" id="CUI00094.1"/>
    </source>
</evidence>
<feature type="transmembrane region" description="Helical" evidence="9">
    <location>
        <begin position="82"/>
        <end position="100"/>
    </location>
</feature>
<comment type="similarity">
    <text evidence="8 9">Belongs to the TRAP transporter small permease family.</text>
</comment>
<evidence type="ECO:0000256" key="5">
    <source>
        <dbReference type="ARBA" id="ARBA00022692"/>
    </source>
</evidence>
<organism evidence="11 12">
    <name type="scientific">Leisingera aquaemixtae</name>
    <dbReference type="NCBI Taxonomy" id="1396826"/>
    <lineage>
        <taxon>Bacteria</taxon>
        <taxon>Pseudomonadati</taxon>
        <taxon>Pseudomonadota</taxon>
        <taxon>Alphaproteobacteria</taxon>
        <taxon>Rhodobacterales</taxon>
        <taxon>Roseobacteraceae</taxon>
        <taxon>Leisingera</taxon>
    </lineage>
</organism>
<feature type="domain" description="Tripartite ATP-independent periplasmic transporters DctQ component" evidence="10">
    <location>
        <begin position="19"/>
        <end position="146"/>
    </location>
</feature>
<reference evidence="11 12" key="1">
    <citation type="submission" date="2015-09" db="EMBL/GenBank/DDBJ databases">
        <authorList>
            <consortium name="Swine Surveillance"/>
        </authorList>
    </citation>
    <scope>NUCLEOTIDE SEQUENCE [LARGE SCALE GENOMIC DNA]</scope>
    <source>
        <strain evidence="11 12">CECT 8399</strain>
    </source>
</reference>
<keyword evidence="6 9" id="KW-1133">Transmembrane helix</keyword>
<comment type="subcellular location">
    <subcellularLocation>
        <location evidence="1 9">Cell inner membrane</location>
        <topology evidence="1 9">Multi-pass membrane protein</topology>
    </subcellularLocation>
</comment>
<evidence type="ECO:0000256" key="4">
    <source>
        <dbReference type="ARBA" id="ARBA00022519"/>
    </source>
</evidence>
<evidence type="ECO:0000259" key="10">
    <source>
        <dbReference type="Pfam" id="PF04290"/>
    </source>
</evidence>
<dbReference type="InterPro" id="IPR055348">
    <property type="entry name" value="DctQ"/>
</dbReference>
<keyword evidence="2 9" id="KW-0813">Transport</keyword>
<sequence length="164" mass="17552">MSRLERVFVDVSAAAIILLALLIFADVVALNVFSSAVPDTIVIVRELMVLAIVMPLAAATAQRAHIAVEFLTQALPPRVSGWLTVFGTLFGLMALSPILYSGGRDFLHQWQTGNVFYGDLNLPQWPGRLAFVLGIALAWLRLAVMAAADGLALLRGGEIAPNGN</sequence>
<evidence type="ECO:0000256" key="8">
    <source>
        <dbReference type="ARBA" id="ARBA00038436"/>
    </source>
</evidence>
<evidence type="ECO:0000256" key="7">
    <source>
        <dbReference type="ARBA" id="ARBA00023136"/>
    </source>
</evidence>
<evidence type="ECO:0000256" key="3">
    <source>
        <dbReference type="ARBA" id="ARBA00022475"/>
    </source>
</evidence>
<evidence type="ECO:0000256" key="1">
    <source>
        <dbReference type="ARBA" id="ARBA00004429"/>
    </source>
</evidence>
<evidence type="ECO:0000313" key="12">
    <source>
        <dbReference type="Proteomes" id="UP000051326"/>
    </source>
</evidence>
<gene>
    <name evidence="11" type="ORF">PHA8399_02220</name>
</gene>
<comment type="subunit">
    <text evidence="9">The complex comprises the extracytoplasmic solute receptor protein and the two transmembrane proteins.</text>
</comment>
<dbReference type="InterPro" id="IPR007387">
    <property type="entry name" value="TRAP_DctQ"/>
</dbReference>
<feature type="transmembrane region" description="Helical" evidence="9">
    <location>
        <begin position="42"/>
        <end position="61"/>
    </location>
</feature>
<dbReference type="PANTHER" id="PTHR35011:SF2">
    <property type="entry name" value="2,3-DIKETO-L-GULONATE TRAP TRANSPORTER SMALL PERMEASE PROTEIN YIAM"/>
    <property type="match status" value="1"/>
</dbReference>
<dbReference type="AlphaFoldDB" id="A0A0P1HAH4"/>
<evidence type="ECO:0000256" key="9">
    <source>
        <dbReference type="RuleBase" id="RU369079"/>
    </source>
</evidence>
<name>A0A0P1HAH4_9RHOB</name>
<dbReference type="EMBL" id="CYSR01000022">
    <property type="protein sequence ID" value="CUI00094.1"/>
    <property type="molecule type" value="Genomic_DNA"/>
</dbReference>
<keyword evidence="4 9" id="KW-0997">Cell inner membrane</keyword>
<accession>A0A0P1HAH4</accession>
<keyword evidence="5 9" id="KW-0812">Transmembrane</keyword>
<feature type="transmembrane region" description="Helical" evidence="9">
    <location>
        <begin position="7"/>
        <end position="30"/>
    </location>
</feature>
<evidence type="ECO:0000256" key="2">
    <source>
        <dbReference type="ARBA" id="ARBA00022448"/>
    </source>
</evidence>
<dbReference type="GO" id="GO:0005886">
    <property type="term" value="C:plasma membrane"/>
    <property type="evidence" value="ECO:0007669"/>
    <property type="project" value="UniProtKB-SubCell"/>
</dbReference>
<keyword evidence="7 9" id="KW-0472">Membrane</keyword>
<dbReference type="Pfam" id="PF04290">
    <property type="entry name" value="DctQ"/>
    <property type="match status" value="1"/>
</dbReference>
<comment type="function">
    <text evidence="9">Part of the tripartite ATP-independent periplasmic (TRAP) transport system.</text>
</comment>
<keyword evidence="3" id="KW-1003">Cell membrane</keyword>
<evidence type="ECO:0000256" key="6">
    <source>
        <dbReference type="ARBA" id="ARBA00022989"/>
    </source>
</evidence>
<feature type="transmembrane region" description="Helical" evidence="9">
    <location>
        <begin position="129"/>
        <end position="154"/>
    </location>
</feature>
<protein>
    <recommendedName>
        <fullName evidence="9">TRAP transporter small permease protein</fullName>
    </recommendedName>
</protein>
<dbReference type="PANTHER" id="PTHR35011">
    <property type="entry name" value="2,3-DIKETO-L-GULONATE TRAP TRANSPORTER SMALL PERMEASE PROTEIN YIAM"/>
    <property type="match status" value="1"/>
</dbReference>
<proteinExistence type="inferred from homology"/>
<dbReference type="Proteomes" id="UP000051326">
    <property type="component" value="Unassembled WGS sequence"/>
</dbReference>
<dbReference type="GO" id="GO:0015740">
    <property type="term" value="P:C4-dicarboxylate transport"/>
    <property type="evidence" value="ECO:0007669"/>
    <property type="project" value="TreeGrafter"/>
</dbReference>
<dbReference type="GO" id="GO:0022857">
    <property type="term" value="F:transmembrane transporter activity"/>
    <property type="evidence" value="ECO:0007669"/>
    <property type="project" value="UniProtKB-UniRule"/>
</dbReference>
<dbReference type="RefSeq" id="WP_058286204.1">
    <property type="nucleotide sequence ID" value="NZ_CP041159.1"/>
</dbReference>
<dbReference type="STRING" id="1396826.PHA8399_02220"/>